<reference evidence="2" key="1">
    <citation type="submission" date="2020-05" db="EMBL/GenBank/DDBJ databases">
        <authorList>
            <person name="Chiriac C."/>
            <person name="Salcher M."/>
            <person name="Ghai R."/>
            <person name="Kavagutti S V."/>
        </authorList>
    </citation>
    <scope>NUCLEOTIDE SEQUENCE</scope>
</reference>
<protein>
    <submittedName>
        <fullName evidence="2">Unannotated protein</fullName>
    </submittedName>
</protein>
<evidence type="ECO:0000256" key="1">
    <source>
        <dbReference type="SAM" id="Phobius"/>
    </source>
</evidence>
<name>A0A6J6INW1_9ZZZZ</name>
<keyword evidence="1" id="KW-0472">Membrane</keyword>
<keyword evidence="1" id="KW-1133">Transmembrane helix</keyword>
<feature type="transmembrane region" description="Helical" evidence="1">
    <location>
        <begin position="12"/>
        <end position="33"/>
    </location>
</feature>
<organism evidence="2">
    <name type="scientific">freshwater metagenome</name>
    <dbReference type="NCBI Taxonomy" id="449393"/>
    <lineage>
        <taxon>unclassified sequences</taxon>
        <taxon>metagenomes</taxon>
        <taxon>ecological metagenomes</taxon>
    </lineage>
</organism>
<dbReference type="AlphaFoldDB" id="A0A6J6INW1"/>
<dbReference type="Pfam" id="PF11292">
    <property type="entry name" value="DUF3093"/>
    <property type="match status" value="1"/>
</dbReference>
<keyword evidence="1" id="KW-0812">Transmembrane</keyword>
<dbReference type="EMBL" id="CAEZVB010000063">
    <property type="protein sequence ID" value="CAB4625979.1"/>
    <property type="molecule type" value="Genomic_DNA"/>
</dbReference>
<dbReference type="InterPro" id="IPR021443">
    <property type="entry name" value="DUF3093"/>
</dbReference>
<feature type="transmembrane region" description="Helical" evidence="1">
    <location>
        <begin position="39"/>
        <end position="60"/>
    </location>
</feature>
<evidence type="ECO:0000313" key="2">
    <source>
        <dbReference type="EMBL" id="CAB4625979.1"/>
    </source>
</evidence>
<accession>A0A6J6INW1</accession>
<gene>
    <name evidence="2" type="ORF">UFOPK1908_01171</name>
</gene>
<proteinExistence type="predicted"/>
<sequence length="159" mass="17512">MSGYRERLLPKWWVYFLAAALVAMLSIAYGAAYTASVGWVMFFAVFALLALAMTAGSPVIEVDEVLRVENAGLPMSSIGFTQVLDADETRIARRSREHATDFTLLKLWSSTKALSIRLDDPQDPHPGWLISTRNPEGLQRAIHLAMTQSGKSLPTSDTV</sequence>